<evidence type="ECO:0000313" key="7">
    <source>
        <dbReference type="EMBL" id="MBB6174101.1"/>
    </source>
</evidence>
<dbReference type="AlphaFoldDB" id="A0A7W9YN13"/>
<proteinExistence type="predicted"/>
<dbReference type="PANTHER" id="PTHR42718:SF49">
    <property type="entry name" value="EXPORT PROTEIN"/>
    <property type="match status" value="1"/>
</dbReference>
<dbReference type="Pfam" id="PF07690">
    <property type="entry name" value="MFS_1"/>
    <property type="match status" value="1"/>
</dbReference>
<organism evidence="7 8">
    <name type="scientific">Nocardiopsis mwathae</name>
    <dbReference type="NCBI Taxonomy" id="1472723"/>
    <lineage>
        <taxon>Bacteria</taxon>
        <taxon>Bacillati</taxon>
        <taxon>Actinomycetota</taxon>
        <taxon>Actinomycetes</taxon>
        <taxon>Streptosporangiales</taxon>
        <taxon>Nocardiopsidaceae</taxon>
        <taxon>Nocardiopsis</taxon>
    </lineage>
</organism>
<feature type="transmembrane region" description="Helical" evidence="5">
    <location>
        <begin position="138"/>
        <end position="159"/>
    </location>
</feature>
<keyword evidence="4 5" id="KW-0472">Membrane</keyword>
<evidence type="ECO:0000256" key="5">
    <source>
        <dbReference type="SAM" id="Phobius"/>
    </source>
</evidence>
<comment type="caution">
    <text evidence="7">The sequence shown here is derived from an EMBL/GenBank/DDBJ whole genome shotgun (WGS) entry which is preliminary data.</text>
</comment>
<feature type="transmembrane region" description="Helical" evidence="5">
    <location>
        <begin position="356"/>
        <end position="380"/>
    </location>
</feature>
<evidence type="ECO:0000259" key="6">
    <source>
        <dbReference type="PROSITE" id="PS50850"/>
    </source>
</evidence>
<dbReference type="CDD" id="cd17321">
    <property type="entry name" value="MFS_MMR_MDR_like"/>
    <property type="match status" value="1"/>
</dbReference>
<dbReference type="PANTHER" id="PTHR42718">
    <property type="entry name" value="MAJOR FACILITATOR SUPERFAMILY MULTIDRUG TRANSPORTER MFSC"/>
    <property type="match status" value="1"/>
</dbReference>
<evidence type="ECO:0000256" key="3">
    <source>
        <dbReference type="ARBA" id="ARBA00022989"/>
    </source>
</evidence>
<comment type="subcellular location">
    <subcellularLocation>
        <location evidence="1">Cell membrane</location>
        <topology evidence="1">Multi-pass membrane protein</topology>
    </subcellularLocation>
</comment>
<dbReference type="PROSITE" id="PS50850">
    <property type="entry name" value="MFS"/>
    <property type="match status" value="1"/>
</dbReference>
<protein>
    <submittedName>
        <fullName evidence="7">MFS family permease</fullName>
    </submittedName>
</protein>
<feature type="transmembrane region" description="Helical" evidence="5">
    <location>
        <begin position="165"/>
        <end position="187"/>
    </location>
</feature>
<dbReference type="Gene3D" id="1.20.1250.20">
    <property type="entry name" value="MFS general substrate transporter like domains"/>
    <property type="match status" value="1"/>
</dbReference>
<dbReference type="Proteomes" id="UP000546642">
    <property type="component" value="Unassembled WGS sequence"/>
</dbReference>
<feature type="transmembrane region" description="Helical" evidence="5">
    <location>
        <begin position="79"/>
        <end position="102"/>
    </location>
</feature>
<feature type="transmembrane region" description="Helical" evidence="5">
    <location>
        <begin position="55"/>
        <end position="74"/>
    </location>
</feature>
<sequence>MHTDFRNGRARIVLLAVLLSTLTFPLTITGASLALPGIQADLEAGLTATQWVVNGYNATFAGFLVVAGSLADVIGRRRIFAGGVSLFCVSGALCGVASDIIVLDALRMLGGVGAAAAVTGGTSILAETFAGPARTRAFGLLGTVLGAGTAFGPTIAGLLVDLMGWRAVFAVPAGVAAVVLALTPMLPRPRPAAGRSIDWTGAFLFVGALLLLISALVEGPERGFGSPLIVGGLIAAVLAGVAFTVVERRRDDPMFDLGLLANRRFLSFGIAAGAIMAVLVSLLVYLPSYLISVVGLDAGRAGLWLLMLTVPTVLLPPVGAELAKRLPTVLLVAGSVALCSGGTLLLVTIGPDSTPLHLFVPFALVGAGAGLTNGILDGLAIGSTRPEQAGTAAGMFNTMRITFETVGIAAVGGMLAALTGGHLTGAAYTGAFHTVGLALGGFALVATVCVLALSRGTRRGPAAVVRR</sequence>
<feature type="transmembrane region" description="Helical" evidence="5">
    <location>
        <begin position="199"/>
        <end position="217"/>
    </location>
</feature>
<evidence type="ECO:0000256" key="4">
    <source>
        <dbReference type="ARBA" id="ARBA00023136"/>
    </source>
</evidence>
<gene>
    <name evidence="7" type="ORF">HNR23_004161</name>
</gene>
<keyword evidence="2 5" id="KW-0812">Transmembrane</keyword>
<feature type="transmembrane region" description="Helical" evidence="5">
    <location>
        <begin position="223"/>
        <end position="245"/>
    </location>
</feature>
<dbReference type="Gene3D" id="1.20.1720.10">
    <property type="entry name" value="Multidrug resistance protein D"/>
    <property type="match status" value="1"/>
</dbReference>
<feature type="transmembrane region" description="Helical" evidence="5">
    <location>
        <begin position="12"/>
        <end position="35"/>
    </location>
</feature>
<feature type="transmembrane region" description="Helical" evidence="5">
    <location>
        <begin position="108"/>
        <end position="126"/>
    </location>
</feature>
<dbReference type="InterPro" id="IPR020846">
    <property type="entry name" value="MFS_dom"/>
</dbReference>
<dbReference type="GO" id="GO:0022857">
    <property type="term" value="F:transmembrane transporter activity"/>
    <property type="evidence" value="ECO:0007669"/>
    <property type="project" value="InterPro"/>
</dbReference>
<keyword evidence="8" id="KW-1185">Reference proteome</keyword>
<reference evidence="7 8" key="1">
    <citation type="submission" date="2020-08" db="EMBL/GenBank/DDBJ databases">
        <title>Sequencing the genomes of 1000 actinobacteria strains.</title>
        <authorList>
            <person name="Klenk H.-P."/>
        </authorList>
    </citation>
    <scope>NUCLEOTIDE SEQUENCE [LARGE SCALE GENOMIC DNA]</scope>
    <source>
        <strain evidence="7 8">DSM 46659</strain>
    </source>
</reference>
<dbReference type="GO" id="GO:0005886">
    <property type="term" value="C:plasma membrane"/>
    <property type="evidence" value="ECO:0007669"/>
    <property type="project" value="UniProtKB-SubCell"/>
</dbReference>
<accession>A0A7W9YN13</accession>
<dbReference type="InterPro" id="IPR036259">
    <property type="entry name" value="MFS_trans_sf"/>
</dbReference>
<evidence type="ECO:0000256" key="2">
    <source>
        <dbReference type="ARBA" id="ARBA00022692"/>
    </source>
</evidence>
<feature type="transmembrane region" description="Helical" evidence="5">
    <location>
        <begin position="401"/>
        <end position="419"/>
    </location>
</feature>
<dbReference type="RefSeq" id="WP_184077934.1">
    <property type="nucleotide sequence ID" value="NZ_JACHDS010000001.1"/>
</dbReference>
<feature type="transmembrane region" description="Helical" evidence="5">
    <location>
        <begin position="328"/>
        <end position="350"/>
    </location>
</feature>
<feature type="transmembrane region" description="Helical" evidence="5">
    <location>
        <begin position="298"/>
        <end position="316"/>
    </location>
</feature>
<dbReference type="SUPFAM" id="SSF103473">
    <property type="entry name" value="MFS general substrate transporter"/>
    <property type="match status" value="1"/>
</dbReference>
<evidence type="ECO:0000256" key="1">
    <source>
        <dbReference type="ARBA" id="ARBA00004651"/>
    </source>
</evidence>
<dbReference type="InterPro" id="IPR011701">
    <property type="entry name" value="MFS"/>
</dbReference>
<evidence type="ECO:0000313" key="8">
    <source>
        <dbReference type="Proteomes" id="UP000546642"/>
    </source>
</evidence>
<feature type="domain" description="Major facilitator superfamily (MFS) profile" evidence="6">
    <location>
        <begin position="13"/>
        <end position="458"/>
    </location>
</feature>
<dbReference type="EMBL" id="JACHDS010000001">
    <property type="protein sequence ID" value="MBB6174101.1"/>
    <property type="molecule type" value="Genomic_DNA"/>
</dbReference>
<dbReference type="PRINTS" id="PR01036">
    <property type="entry name" value="TCRTETB"/>
</dbReference>
<name>A0A7W9YN13_9ACTN</name>
<keyword evidence="3 5" id="KW-1133">Transmembrane helix</keyword>
<feature type="transmembrane region" description="Helical" evidence="5">
    <location>
        <begin position="265"/>
        <end position="286"/>
    </location>
</feature>
<feature type="transmembrane region" description="Helical" evidence="5">
    <location>
        <begin position="431"/>
        <end position="453"/>
    </location>
</feature>